<dbReference type="Proteomes" id="UP000051658">
    <property type="component" value="Unassembled WGS sequence"/>
</dbReference>
<evidence type="ECO:0000256" key="1">
    <source>
        <dbReference type="ARBA" id="ARBA00009437"/>
    </source>
</evidence>
<name>A0A0R2I5S5_CARDV</name>
<keyword evidence="4" id="KW-0804">Transcription</keyword>
<comment type="caution">
    <text evidence="6">The sequence shown here is derived from an EMBL/GenBank/DDBJ whole genome shotgun (WGS) entry which is preliminary data.</text>
</comment>
<dbReference type="Pfam" id="PF00126">
    <property type="entry name" value="HTH_1"/>
    <property type="match status" value="1"/>
</dbReference>
<evidence type="ECO:0000313" key="7">
    <source>
        <dbReference type="Proteomes" id="UP000051658"/>
    </source>
</evidence>
<sequence length="290" mass="32802">MDFRQLNYFIAVAEEKTITAAAERLHMAQPPLSQQLKQMEEELGTPLIERTPRQTRLTAAGTALYYEALKLVEQLAESEQLVRETGDGLKGQLKIGVNTLSDNLLPQALMDFQKDFPNVTFAIHQGESQQLCELVRKRKIELAIVRYPLDLKGFSMKFLKSEPFYFVCDGSAKKGPAPDDFHGIAGSKLMLPSTEGLGVYHSIIEYLAKYQLNPGSISTCSDIRLLFSLIEQGFCTSIVPETVLNMYPHYQVETHLLEDPLFQTSFGVIWLEERYLSKMATAFLEYLADF</sequence>
<dbReference type="SUPFAM" id="SSF46785">
    <property type="entry name" value="Winged helix' DNA-binding domain"/>
    <property type="match status" value="1"/>
</dbReference>
<dbReference type="Gene3D" id="1.10.10.10">
    <property type="entry name" value="Winged helix-like DNA-binding domain superfamily/Winged helix DNA-binding domain"/>
    <property type="match status" value="1"/>
</dbReference>
<keyword evidence="3" id="KW-0238">DNA-binding</keyword>
<evidence type="ECO:0000313" key="6">
    <source>
        <dbReference type="EMBL" id="KRN57612.1"/>
    </source>
</evidence>
<dbReference type="GO" id="GO:0005829">
    <property type="term" value="C:cytosol"/>
    <property type="evidence" value="ECO:0007669"/>
    <property type="project" value="TreeGrafter"/>
</dbReference>
<dbReference type="InterPro" id="IPR000847">
    <property type="entry name" value="LysR_HTH_N"/>
</dbReference>
<gene>
    <name evidence="6" type="ORF">IV74_GL001706</name>
</gene>
<evidence type="ECO:0000256" key="2">
    <source>
        <dbReference type="ARBA" id="ARBA00023015"/>
    </source>
</evidence>
<dbReference type="InterPro" id="IPR050950">
    <property type="entry name" value="HTH-type_LysR_regulators"/>
</dbReference>
<keyword evidence="2" id="KW-0805">Transcription regulation</keyword>
<dbReference type="GO" id="GO:0003677">
    <property type="term" value="F:DNA binding"/>
    <property type="evidence" value="ECO:0007669"/>
    <property type="project" value="UniProtKB-KW"/>
</dbReference>
<evidence type="ECO:0000259" key="5">
    <source>
        <dbReference type="PROSITE" id="PS50931"/>
    </source>
</evidence>
<dbReference type="PATRIC" id="fig|1449336.4.peg.1741"/>
<dbReference type="SUPFAM" id="SSF53850">
    <property type="entry name" value="Periplasmic binding protein-like II"/>
    <property type="match status" value="1"/>
</dbReference>
<dbReference type="FunFam" id="1.10.10.10:FF:000001">
    <property type="entry name" value="LysR family transcriptional regulator"/>
    <property type="match status" value="1"/>
</dbReference>
<dbReference type="InterPro" id="IPR036390">
    <property type="entry name" value="WH_DNA-bd_sf"/>
</dbReference>
<dbReference type="InterPro" id="IPR005119">
    <property type="entry name" value="LysR_subst-bd"/>
</dbReference>
<dbReference type="Gene3D" id="3.40.190.290">
    <property type="match status" value="1"/>
</dbReference>
<evidence type="ECO:0000256" key="4">
    <source>
        <dbReference type="ARBA" id="ARBA00023163"/>
    </source>
</evidence>
<keyword evidence="7" id="KW-1185">Reference proteome</keyword>
<dbReference type="RefSeq" id="WP_034573240.1">
    <property type="nucleotide sequence ID" value="NZ_JQBS01000004.1"/>
</dbReference>
<dbReference type="CDD" id="cd05466">
    <property type="entry name" value="PBP2_LTTR_substrate"/>
    <property type="match status" value="1"/>
</dbReference>
<accession>A0A0R2I5S5</accession>
<dbReference type="GO" id="GO:0003700">
    <property type="term" value="F:DNA-binding transcription factor activity"/>
    <property type="evidence" value="ECO:0007669"/>
    <property type="project" value="InterPro"/>
</dbReference>
<comment type="similarity">
    <text evidence="1">Belongs to the LysR transcriptional regulatory family.</text>
</comment>
<dbReference type="PROSITE" id="PS50931">
    <property type="entry name" value="HTH_LYSR"/>
    <property type="match status" value="1"/>
</dbReference>
<dbReference type="PANTHER" id="PTHR30419">
    <property type="entry name" value="HTH-TYPE TRANSCRIPTIONAL REGULATOR YBHD"/>
    <property type="match status" value="1"/>
</dbReference>
<protein>
    <recommendedName>
        <fullName evidence="5">HTH lysR-type domain-containing protein</fullName>
    </recommendedName>
</protein>
<dbReference type="PRINTS" id="PR00039">
    <property type="entry name" value="HTHLYSR"/>
</dbReference>
<dbReference type="Pfam" id="PF03466">
    <property type="entry name" value="LysR_substrate"/>
    <property type="match status" value="1"/>
</dbReference>
<reference evidence="6 7" key="1">
    <citation type="journal article" date="2015" name="Genome Announc.">
        <title>Expanding the biotechnology potential of lactobacilli through comparative genomics of 213 strains and associated genera.</title>
        <authorList>
            <person name="Sun Z."/>
            <person name="Harris H.M."/>
            <person name="McCann A."/>
            <person name="Guo C."/>
            <person name="Argimon S."/>
            <person name="Zhang W."/>
            <person name="Yang X."/>
            <person name="Jeffery I.B."/>
            <person name="Cooney J.C."/>
            <person name="Kagawa T.F."/>
            <person name="Liu W."/>
            <person name="Song Y."/>
            <person name="Salvetti E."/>
            <person name="Wrobel A."/>
            <person name="Rasinkangas P."/>
            <person name="Parkhill J."/>
            <person name="Rea M.C."/>
            <person name="O'Sullivan O."/>
            <person name="Ritari J."/>
            <person name="Douillard F.P."/>
            <person name="Paul Ross R."/>
            <person name="Yang R."/>
            <person name="Briner A.E."/>
            <person name="Felis G.E."/>
            <person name="de Vos W.M."/>
            <person name="Barrangou R."/>
            <person name="Klaenhammer T.R."/>
            <person name="Caufield P.W."/>
            <person name="Cui Y."/>
            <person name="Zhang H."/>
            <person name="O'Toole P.W."/>
        </authorList>
    </citation>
    <scope>NUCLEOTIDE SEQUENCE [LARGE SCALE GENOMIC DNA]</scope>
    <source>
        <strain evidence="6 7">DSM 20623</strain>
    </source>
</reference>
<organism evidence="6 7">
    <name type="scientific">Carnobacterium divergens DSM 20623</name>
    <dbReference type="NCBI Taxonomy" id="1449336"/>
    <lineage>
        <taxon>Bacteria</taxon>
        <taxon>Bacillati</taxon>
        <taxon>Bacillota</taxon>
        <taxon>Bacilli</taxon>
        <taxon>Lactobacillales</taxon>
        <taxon>Carnobacteriaceae</taxon>
        <taxon>Carnobacterium</taxon>
    </lineage>
</organism>
<dbReference type="InterPro" id="IPR036388">
    <property type="entry name" value="WH-like_DNA-bd_sf"/>
</dbReference>
<dbReference type="PANTHER" id="PTHR30419:SF28">
    <property type="entry name" value="HTH-TYPE TRANSCRIPTIONAL REGULATOR BSDA"/>
    <property type="match status" value="1"/>
</dbReference>
<dbReference type="eggNOG" id="COG0583">
    <property type="taxonomic scope" value="Bacteria"/>
</dbReference>
<dbReference type="AlphaFoldDB" id="A0A0R2I5S5"/>
<dbReference type="GeneID" id="89589861"/>
<dbReference type="EMBL" id="JQBS01000004">
    <property type="protein sequence ID" value="KRN57612.1"/>
    <property type="molecule type" value="Genomic_DNA"/>
</dbReference>
<proteinExistence type="inferred from homology"/>
<evidence type="ECO:0000256" key="3">
    <source>
        <dbReference type="ARBA" id="ARBA00023125"/>
    </source>
</evidence>
<feature type="domain" description="HTH lysR-type" evidence="5">
    <location>
        <begin position="1"/>
        <end position="58"/>
    </location>
</feature>